<comment type="caution">
    <text evidence="11">The sequence shown here is derived from an EMBL/GenBank/DDBJ whole genome shotgun (WGS) entry which is preliminary data.</text>
</comment>
<dbReference type="RefSeq" id="XP_051444204.1">
    <property type="nucleotide sequence ID" value="XM_051589386.1"/>
</dbReference>
<evidence type="ECO:0000256" key="1">
    <source>
        <dbReference type="ARBA" id="ARBA00004123"/>
    </source>
</evidence>
<dbReference type="InterPro" id="IPR036875">
    <property type="entry name" value="Znf_CCHC_sf"/>
</dbReference>
<dbReference type="Proteomes" id="UP001206595">
    <property type="component" value="Unassembled WGS sequence"/>
</dbReference>
<gene>
    <name evidence="11" type="ORF">K450DRAFT_243233</name>
</gene>
<dbReference type="Gene3D" id="3.10.20.90">
    <property type="entry name" value="Phosphatidylinositol 3-kinase Catalytic Subunit, Chain A, domain 1"/>
    <property type="match status" value="1"/>
</dbReference>
<feature type="domain" description="CCHC-type" evidence="9">
    <location>
        <begin position="249"/>
        <end position="263"/>
    </location>
</feature>
<dbReference type="PANTHER" id="PTHR15439:SF0">
    <property type="entry name" value="CELL DIVISION CYCLE AND APOPTOSIS REGULATOR PROTEIN 1-RELATED"/>
    <property type="match status" value="1"/>
</dbReference>
<reference evidence="11" key="2">
    <citation type="journal article" date="2022" name="Proc. Natl. Acad. Sci. U.S.A.">
        <title>Diploid-dominant life cycles characterize the early evolution of Fungi.</title>
        <authorList>
            <person name="Amses K.R."/>
            <person name="Simmons D.R."/>
            <person name="Longcore J.E."/>
            <person name="Mondo S.J."/>
            <person name="Seto K."/>
            <person name="Jeronimo G.H."/>
            <person name="Bonds A.E."/>
            <person name="Quandt C.A."/>
            <person name="Davis W.J."/>
            <person name="Chang Y."/>
            <person name="Federici B.A."/>
            <person name="Kuo A."/>
            <person name="LaButti K."/>
            <person name="Pangilinan J."/>
            <person name="Andreopoulos W."/>
            <person name="Tritt A."/>
            <person name="Riley R."/>
            <person name="Hundley H."/>
            <person name="Johnson J."/>
            <person name="Lipzen A."/>
            <person name="Barry K."/>
            <person name="Lang B.F."/>
            <person name="Cuomo C.A."/>
            <person name="Buchler N.E."/>
            <person name="Grigoriev I.V."/>
            <person name="Spatafora J.W."/>
            <person name="Stajich J.E."/>
            <person name="James T.Y."/>
        </authorList>
    </citation>
    <scope>NUCLEOTIDE SEQUENCE</scope>
    <source>
        <strain evidence="11">AG</strain>
    </source>
</reference>
<protein>
    <recommendedName>
        <fullName evidence="13">DWNN-domain-containing protein</fullName>
    </recommendedName>
</protein>
<dbReference type="SUPFAM" id="SSF57756">
    <property type="entry name" value="Retrovirus zinc finger-like domains"/>
    <property type="match status" value="1"/>
</dbReference>
<keyword evidence="5" id="KW-0539">Nucleus</keyword>
<evidence type="ECO:0000259" key="8">
    <source>
        <dbReference type="PROSITE" id="PS50089"/>
    </source>
</evidence>
<dbReference type="InterPro" id="IPR001841">
    <property type="entry name" value="Znf_RING"/>
</dbReference>
<proteinExistence type="predicted"/>
<dbReference type="InterPro" id="IPR025829">
    <property type="entry name" value="Zn_knuckle_CX2CX3GHX4C"/>
</dbReference>
<dbReference type="GeneID" id="75914731"/>
<evidence type="ECO:0000259" key="9">
    <source>
        <dbReference type="PROSITE" id="PS50158"/>
    </source>
</evidence>
<feature type="compositionally biased region" description="Gly residues" evidence="7">
    <location>
        <begin position="207"/>
        <end position="229"/>
    </location>
</feature>
<organism evidence="11 12">
    <name type="scientific">Umbelopsis ramanniana AG</name>
    <dbReference type="NCBI Taxonomy" id="1314678"/>
    <lineage>
        <taxon>Eukaryota</taxon>
        <taxon>Fungi</taxon>
        <taxon>Fungi incertae sedis</taxon>
        <taxon>Mucoromycota</taxon>
        <taxon>Mucoromycotina</taxon>
        <taxon>Umbelopsidomycetes</taxon>
        <taxon>Umbelopsidales</taxon>
        <taxon>Umbelopsidaceae</taxon>
        <taxon>Umbelopsis</taxon>
    </lineage>
</organism>
<dbReference type="GO" id="GO:0006397">
    <property type="term" value="P:mRNA processing"/>
    <property type="evidence" value="ECO:0007669"/>
    <property type="project" value="InterPro"/>
</dbReference>
<dbReference type="InterPro" id="IPR033489">
    <property type="entry name" value="RBBP6"/>
</dbReference>
<evidence type="ECO:0000313" key="12">
    <source>
        <dbReference type="Proteomes" id="UP001206595"/>
    </source>
</evidence>
<dbReference type="SUPFAM" id="SSF57850">
    <property type="entry name" value="RING/U-box"/>
    <property type="match status" value="1"/>
</dbReference>
<evidence type="ECO:0000256" key="5">
    <source>
        <dbReference type="ARBA" id="ARBA00023242"/>
    </source>
</evidence>
<dbReference type="SMART" id="SM00343">
    <property type="entry name" value="ZnF_C2HC"/>
    <property type="match status" value="1"/>
</dbReference>
<feature type="region of interest" description="Disordered" evidence="7">
    <location>
        <begin position="207"/>
        <end position="242"/>
    </location>
</feature>
<feature type="region of interest" description="Disordered" evidence="7">
    <location>
        <begin position="76"/>
        <end position="171"/>
    </location>
</feature>
<feature type="domain" description="RING-type" evidence="8">
    <location>
        <begin position="355"/>
        <end position="395"/>
    </location>
</feature>
<dbReference type="GO" id="GO:0003676">
    <property type="term" value="F:nucleic acid binding"/>
    <property type="evidence" value="ECO:0007669"/>
    <property type="project" value="InterPro"/>
</dbReference>
<comment type="subcellular location">
    <subcellularLocation>
        <location evidence="1">Nucleus</location>
    </subcellularLocation>
</comment>
<dbReference type="GO" id="GO:0005634">
    <property type="term" value="C:nucleus"/>
    <property type="evidence" value="ECO:0007669"/>
    <property type="project" value="UniProtKB-SubCell"/>
</dbReference>
<keyword evidence="4" id="KW-0862">Zinc</keyword>
<dbReference type="PROSITE" id="PS50158">
    <property type="entry name" value="ZF_CCHC"/>
    <property type="match status" value="1"/>
</dbReference>
<dbReference type="PROSITE" id="PS51282">
    <property type="entry name" value="DWNN"/>
    <property type="match status" value="1"/>
</dbReference>
<dbReference type="PROSITE" id="PS50089">
    <property type="entry name" value="ZF_RING_2"/>
    <property type="match status" value="1"/>
</dbReference>
<feature type="domain" description="DWNN" evidence="10">
    <location>
        <begin position="4"/>
        <end position="79"/>
    </location>
</feature>
<dbReference type="InterPro" id="IPR001878">
    <property type="entry name" value="Znf_CCHC"/>
</dbReference>
<dbReference type="Gene3D" id="3.30.40.10">
    <property type="entry name" value="Zinc/RING finger domain, C3HC4 (zinc finger)"/>
    <property type="match status" value="1"/>
</dbReference>
<dbReference type="InterPro" id="IPR013083">
    <property type="entry name" value="Znf_RING/FYVE/PHD"/>
</dbReference>
<feature type="compositionally biased region" description="Acidic residues" evidence="7">
    <location>
        <begin position="438"/>
        <end position="448"/>
    </location>
</feature>
<dbReference type="Gene3D" id="4.10.60.10">
    <property type="entry name" value="Zinc finger, CCHC-type"/>
    <property type="match status" value="1"/>
</dbReference>
<evidence type="ECO:0000256" key="6">
    <source>
        <dbReference type="PROSITE-ProRule" id="PRU00047"/>
    </source>
</evidence>
<evidence type="ECO:0000256" key="4">
    <source>
        <dbReference type="ARBA" id="ARBA00022833"/>
    </source>
</evidence>
<evidence type="ECO:0000256" key="2">
    <source>
        <dbReference type="ARBA" id="ARBA00022723"/>
    </source>
</evidence>
<dbReference type="SMART" id="SM01180">
    <property type="entry name" value="DWNN"/>
    <property type="match status" value="1"/>
</dbReference>
<dbReference type="GO" id="GO:0061630">
    <property type="term" value="F:ubiquitin protein ligase activity"/>
    <property type="evidence" value="ECO:0007669"/>
    <property type="project" value="InterPro"/>
</dbReference>
<dbReference type="GO" id="GO:0008270">
    <property type="term" value="F:zinc ion binding"/>
    <property type="evidence" value="ECO:0007669"/>
    <property type="project" value="UniProtKB-KW"/>
</dbReference>
<reference evidence="11" key="1">
    <citation type="submission" date="2021-06" db="EMBL/GenBank/DDBJ databases">
        <authorList>
            <consortium name="DOE Joint Genome Institute"/>
            <person name="Mondo S.J."/>
            <person name="Amses K.R."/>
            <person name="Simmons D.R."/>
            <person name="Longcore J.E."/>
            <person name="Seto K."/>
            <person name="Alves G.H."/>
            <person name="Bonds A.E."/>
            <person name="Quandt C.A."/>
            <person name="Davis W.J."/>
            <person name="Chang Y."/>
            <person name="Letcher P.M."/>
            <person name="Powell M.J."/>
            <person name="Kuo A."/>
            <person name="Labutti K."/>
            <person name="Pangilinan J."/>
            <person name="Andreopoulos W."/>
            <person name="Tritt A."/>
            <person name="Riley R."/>
            <person name="Hundley H."/>
            <person name="Johnson J."/>
            <person name="Lipzen A."/>
            <person name="Barry K."/>
            <person name="Berbee M.L."/>
            <person name="Buchler N.E."/>
            <person name="Grigoriev I.V."/>
            <person name="Spatafora J.W."/>
            <person name="Stajich J.E."/>
            <person name="James T.Y."/>
        </authorList>
    </citation>
    <scope>NUCLEOTIDE SEQUENCE</scope>
    <source>
        <strain evidence="11">AG</strain>
    </source>
</reference>
<evidence type="ECO:0008006" key="13">
    <source>
        <dbReference type="Google" id="ProtNLM"/>
    </source>
</evidence>
<evidence type="ECO:0000256" key="7">
    <source>
        <dbReference type="SAM" id="MobiDB-lite"/>
    </source>
</evidence>
<dbReference type="Pfam" id="PF08783">
    <property type="entry name" value="DWNN"/>
    <property type="match status" value="1"/>
</dbReference>
<keyword evidence="3 6" id="KW-0863">Zinc-finger</keyword>
<keyword evidence="2" id="KW-0479">Metal-binding</keyword>
<sequence length="458" mass="50203">MSVVYYKFKAAKDQDFDVYTFDGTGTSVFDLKREIIRAKKLGKGTDFDLAIYNSQSNEEYKDDLFTIPRNTSIIVRRLPPSRPGKGTAQRYVSGAMPNDGKGLGQSGAGVLRSGAPNNGPGERFGSGRSNVFDARQQRMQQHQSSQVQPMHLPADQQQPSADPAPEDDSEEAKIKAMFQQTTDQWGQMQEKMAEQQYIPYMGRGGGADWRGGRGGRGGSRGGFTPGAGRGQDPNNANMPQRAPPPNYICFRCGEKGHFINNCPTNGDKEFDKHPRIKRTTGIPRSFLKVIEQPKTVVQSGTGGVMVTPGGDLVVAEADSVSWQQYQAKSSALGSNLNAELGDLIDTIPVPDDLQCPICLGIFKEAVITQCCGTSYCDECIRSHMLLNDLKCQDCQEVVPGGTDGLIQNVDVRQRVNNYVREFARNQMANVGMKRGAEETDLEESEEAISNEAKIPRTE</sequence>
<dbReference type="GO" id="GO:0006511">
    <property type="term" value="P:ubiquitin-dependent protein catabolic process"/>
    <property type="evidence" value="ECO:0007669"/>
    <property type="project" value="TreeGrafter"/>
</dbReference>
<dbReference type="FunFam" id="4.10.60.10:FF:000005">
    <property type="entry name" value="E3 ubiquitin-protein ligase RBBP6"/>
    <property type="match status" value="1"/>
</dbReference>
<feature type="region of interest" description="Disordered" evidence="7">
    <location>
        <begin position="433"/>
        <end position="458"/>
    </location>
</feature>
<evidence type="ECO:0000313" key="11">
    <source>
        <dbReference type="EMBL" id="KAI8579200.1"/>
    </source>
</evidence>
<evidence type="ECO:0000259" key="10">
    <source>
        <dbReference type="PROSITE" id="PS51282"/>
    </source>
</evidence>
<name>A0AAD5EA91_UMBRA</name>
<dbReference type="AlphaFoldDB" id="A0AAD5EA91"/>
<dbReference type="PANTHER" id="PTHR15439">
    <property type="entry name" value="RETINOBLASTOMA-BINDING PROTEIN 6"/>
    <property type="match status" value="1"/>
</dbReference>
<dbReference type="EMBL" id="MU620922">
    <property type="protein sequence ID" value="KAI8579200.1"/>
    <property type="molecule type" value="Genomic_DNA"/>
</dbReference>
<dbReference type="InterPro" id="IPR014891">
    <property type="entry name" value="DWNN_domain"/>
</dbReference>
<dbReference type="Pfam" id="PF13696">
    <property type="entry name" value="zf-CCHC_2"/>
    <property type="match status" value="1"/>
</dbReference>
<feature type="compositionally biased region" description="Low complexity" evidence="7">
    <location>
        <begin position="137"/>
        <end position="151"/>
    </location>
</feature>
<dbReference type="GO" id="GO:0016567">
    <property type="term" value="P:protein ubiquitination"/>
    <property type="evidence" value="ECO:0007669"/>
    <property type="project" value="InterPro"/>
</dbReference>
<dbReference type="CDD" id="cd16620">
    <property type="entry name" value="vRING-HC-C4C4_RBBP6"/>
    <property type="match status" value="1"/>
</dbReference>
<accession>A0AAD5EA91</accession>
<keyword evidence="12" id="KW-1185">Reference proteome</keyword>
<evidence type="ECO:0000256" key="3">
    <source>
        <dbReference type="ARBA" id="ARBA00022771"/>
    </source>
</evidence>